<comment type="caution">
    <text evidence="3">The sequence shown here is derived from an EMBL/GenBank/DDBJ whole genome shotgun (WGS) entry which is preliminary data.</text>
</comment>
<keyword evidence="3" id="KW-0067">ATP-binding</keyword>
<proteinExistence type="predicted"/>
<keyword evidence="1" id="KW-0813">Transport</keyword>
<dbReference type="PANTHER" id="PTHR42781:SF4">
    <property type="entry name" value="SPERMIDINE_PUTRESCINE IMPORT ATP-BINDING PROTEIN POTA"/>
    <property type="match status" value="1"/>
</dbReference>
<accession>A0A645I2G6</accession>
<reference evidence="3" key="1">
    <citation type="submission" date="2019-08" db="EMBL/GenBank/DDBJ databases">
        <authorList>
            <person name="Kucharzyk K."/>
            <person name="Murdoch R.W."/>
            <person name="Higgins S."/>
            <person name="Loffler F."/>
        </authorList>
    </citation>
    <scope>NUCLEOTIDE SEQUENCE</scope>
</reference>
<dbReference type="GO" id="GO:0005524">
    <property type="term" value="F:ATP binding"/>
    <property type="evidence" value="ECO:0007669"/>
    <property type="project" value="UniProtKB-KW"/>
</dbReference>
<dbReference type="InterPro" id="IPR050093">
    <property type="entry name" value="ABC_SmlMolc_Importer"/>
</dbReference>
<dbReference type="InterPro" id="IPR003439">
    <property type="entry name" value="ABC_transporter-like_ATP-bd"/>
</dbReference>
<dbReference type="AlphaFoldDB" id="A0A645I2G6"/>
<evidence type="ECO:0000259" key="2">
    <source>
        <dbReference type="Pfam" id="PF00005"/>
    </source>
</evidence>
<dbReference type="EMBL" id="VSSQ01105456">
    <property type="protein sequence ID" value="MPN45491.1"/>
    <property type="molecule type" value="Genomic_DNA"/>
</dbReference>
<organism evidence="3">
    <name type="scientific">bioreactor metagenome</name>
    <dbReference type="NCBI Taxonomy" id="1076179"/>
    <lineage>
        <taxon>unclassified sequences</taxon>
        <taxon>metagenomes</taxon>
        <taxon>ecological metagenomes</taxon>
    </lineage>
</organism>
<dbReference type="SUPFAM" id="SSF52540">
    <property type="entry name" value="P-loop containing nucleoside triphosphate hydrolases"/>
    <property type="match status" value="1"/>
</dbReference>
<evidence type="ECO:0000313" key="3">
    <source>
        <dbReference type="EMBL" id="MPN45491.1"/>
    </source>
</evidence>
<gene>
    <name evidence="3" type="primary">cysA_28</name>
    <name evidence="3" type="ORF">SDC9_193058</name>
</gene>
<dbReference type="Pfam" id="PF00005">
    <property type="entry name" value="ABC_tran"/>
    <property type="match status" value="1"/>
</dbReference>
<dbReference type="PANTHER" id="PTHR42781">
    <property type="entry name" value="SPERMIDINE/PUTRESCINE IMPORT ATP-BINDING PROTEIN POTA"/>
    <property type="match status" value="1"/>
</dbReference>
<dbReference type="GO" id="GO:0016887">
    <property type="term" value="F:ATP hydrolysis activity"/>
    <property type="evidence" value="ECO:0007669"/>
    <property type="project" value="InterPro"/>
</dbReference>
<feature type="domain" description="ABC transporter" evidence="2">
    <location>
        <begin position="1"/>
        <end position="78"/>
    </location>
</feature>
<protein>
    <submittedName>
        <fullName evidence="3">Sulfate/thiosulfate import ATP-binding protein CysA</fullName>
    </submittedName>
</protein>
<name>A0A645I2G6_9ZZZZ</name>
<dbReference type="InterPro" id="IPR027417">
    <property type="entry name" value="P-loop_NTPase"/>
</dbReference>
<keyword evidence="3" id="KW-0547">Nucleotide-binding</keyword>
<sequence length="158" mass="17267">MVFQELGLFPHMSARRQVDFARRPESKALPTAQLLELVGLEKLAERYPAELSGGQKQRLALARTLASAPRLLLLDEPLSALDPQLRRSMQTLLQEVRASALVDYAILVSHDLDEACQLAARIVRLQRGQVCGDAPSSLPSYPLSPAKEPSCASFAACC</sequence>
<evidence type="ECO:0000256" key="1">
    <source>
        <dbReference type="ARBA" id="ARBA00022448"/>
    </source>
</evidence>
<dbReference type="Gene3D" id="3.40.50.300">
    <property type="entry name" value="P-loop containing nucleotide triphosphate hydrolases"/>
    <property type="match status" value="1"/>
</dbReference>